<protein>
    <submittedName>
        <fullName evidence="1">Uncharacterized protein</fullName>
    </submittedName>
</protein>
<comment type="caution">
    <text evidence="1">The sequence shown here is derived from an EMBL/GenBank/DDBJ whole genome shotgun (WGS) entry which is preliminary data.</text>
</comment>
<dbReference type="EMBL" id="QZBT01000007">
    <property type="protein sequence ID" value="THZ88489.1"/>
    <property type="molecule type" value="Genomic_DNA"/>
</dbReference>
<sequence length="236" mass="26700">MELPDQMLLLEPLHCTADEIMQQGARNPTAVQRYLDCLSSGWLGQALIERYTYGESPDTPQGMLQINGIIDGNFVEWLKPVKDEIKDDLREILGGGYEDMIAVERDIYKKAMEGTDDPGKELLGELVEMIDKGLQVRRPANKSDRPASLIWRQSMPKILVTINTSQGKEIASSIELKWSYGLEDAITRLSTKVLEKDIVGMDIKKSGRDFHVLYQVNDAAEDSVTLALVKEMREWR</sequence>
<accession>A0A4S9Y6A2</accession>
<organism evidence="1 2">
    <name type="scientific">Aureobasidium pullulans</name>
    <name type="common">Black yeast</name>
    <name type="synonym">Pullularia pullulans</name>
    <dbReference type="NCBI Taxonomy" id="5580"/>
    <lineage>
        <taxon>Eukaryota</taxon>
        <taxon>Fungi</taxon>
        <taxon>Dikarya</taxon>
        <taxon>Ascomycota</taxon>
        <taxon>Pezizomycotina</taxon>
        <taxon>Dothideomycetes</taxon>
        <taxon>Dothideomycetidae</taxon>
        <taxon>Dothideales</taxon>
        <taxon>Saccotheciaceae</taxon>
        <taxon>Aureobasidium</taxon>
    </lineage>
</organism>
<evidence type="ECO:0000313" key="1">
    <source>
        <dbReference type="EMBL" id="THZ88489.1"/>
    </source>
</evidence>
<gene>
    <name evidence="1" type="ORF">D6C84_00888</name>
</gene>
<name>A0A4S9Y6A2_AURPU</name>
<dbReference type="Proteomes" id="UP000310039">
    <property type="component" value="Unassembled WGS sequence"/>
</dbReference>
<proteinExistence type="predicted"/>
<dbReference type="AlphaFoldDB" id="A0A4S9Y6A2"/>
<evidence type="ECO:0000313" key="2">
    <source>
        <dbReference type="Proteomes" id="UP000310039"/>
    </source>
</evidence>
<reference evidence="1 2" key="1">
    <citation type="submission" date="2018-10" db="EMBL/GenBank/DDBJ databases">
        <title>Fifty Aureobasidium pullulans genomes reveal a recombining polyextremotolerant generalist.</title>
        <authorList>
            <person name="Gostincar C."/>
            <person name="Turk M."/>
            <person name="Zajc J."/>
            <person name="Gunde-Cimerman N."/>
        </authorList>
    </citation>
    <scope>NUCLEOTIDE SEQUENCE [LARGE SCALE GENOMIC DNA]</scope>
    <source>
        <strain evidence="1 2">EXF-3403</strain>
    </source>
</reference>